<evidence type="ECO:0000256" key="2">
    <source>
        <dbReference type="ARBA" id="ARBA00023002"/>
    </source>
</evidence>
<dbReference type="AlphaFoldDB" id="A0A098L8D9"/>
<comment type="caution">
    <text evidence="3">The sequence shown here is derived from an EMBL/GenBank/DDBJ whole genome shotgun (WGS) entry which is preliminary data.</text>
</comment>
<dbReference type="EMBL" id="BBLT01000001">
    <property type="protein sequence ID" value="GAL82980.1"/>
    <property type="molecule type" value="Genomic_DNA"/>
</dbReference>
<name>A0A098L8D9_9BACT</name>
<dbReference type="SUPFAM" id="SSF51905">
    <property type="entry name" value="FAD/NAD(P)-binding domain"/>
    <property type="match status" value="1"/>
</dbReference>
<dbReference type="PRINTS" id="PR00469">
    <property type="entry name" value="PNDRDTASEII"/>
</dbReference>
<reference evidence="3 4" key="1">
    <citation type="submission" date="2014-09" db="EMBL/GenBank/DDBJ databases">
        <title>Sporocytophaga myxococcoides PG-01 genome sequencing.</title>
        <authorList>
            <person name="Liu L."/>
            <person name="Gao P.J."/>
            <person name="Chen G.J."/>
            <person name="Wang L.S."/>
        </authorList>
    </citation>
    <scope>NUCLEOTIDE SEQUENCE [LARGE SCALE GENOMIC DNA]</scope>
    <source>
        <strain evidence="3 4">PG-01</strain>
    </source>
</reference>
<dbReference type="InterPro" id="IPR050097">
    <property type="entry name" value="Ferredoxin-NADP_redctase_2"/>
</dbReference>
<dbReference type="NCBIfam" id="TIGR04018">
    <property type="entry name" value="Bthiol_YpdA"/>
    <property type="match status" value="1"/>
</dbReference>
<dbReference type="Pfam" id="PF13738">
    <property type="entry name" value="Pyr_redox_3"/>
    <property type="match status" value="1"/>
</dbReference>
<evidence type="ECO:0000313" key="3">
    <source>
        <dbReference type="EMBL" id="GAL82980.1"/>
    </source>
</evidence>
<dbReference type="GO" id="GO:0016491">
    <property type="term" value="F:oxidoreductase activity"/>
    <property type="evidence" value="ECO:0007669"/>
    <property type="project" value="UniProtKB-KW"/>
</dbReference>
<proteinExistence type="predicted"/>
<dbReference type="STRING" id="153721.MYP_206"/>
<dbReference type="eggNOG" id="COG0492">
    <property type="taxonomic scope" value="Bacteria"/>
</dbReference>
<organism evidence="3 4">
    <name type="scientific">Sporocytophaga myxococcoides</name>
    <dbReference type="NCBI Taxonomy" id="153721"/>
    <lineage>
        <taxon>Bacteria</taxon>
        <taxon>Pseudomonadati</taxon>
        <taxon>Bacteroidota</taxon>
        <taxon>Cytophagia</taxon>
        <taxon>Cytophagales</taxon>
        <taxon>Cytophagaceae</taxon>
        <taxon>Sporocytophaga</taxon>
    </lineage>
</organism>
<keyword evidence="4" id="KW-1185">Reference proteome</keyword>
<evidence type="ECO:0000256" key="1">
    <source>
        <dbReference type="ARBA" id="ARBA00022630"/>
    </source>
</evidence>
<accession>A0A098L8D9</accession>
<dbReference type="InterPro" id="IPR023856">
    <property type="entry name" value="Bdr"/>
</dbReference>
<sequence length="325" mass="36947">MSIYDIIVIGGGPIGLACGIEAQKAGLKYLILEKGALVNSIYNYPLNMRFFSTSERLEIGAVPFVSISGKPMRDEALEYYRRVLEYFRLKIKLYEEVQIINRRNDGLFEIQSSKGIYHSKHIIIATGFYDHPISCGIDGEHMSKVFHYYKEPHPFSFSKIIVVGAANSAIDAALECYRKGAEVTLVVRKPEISHRVKYWVKPDIENRIKENSIKALFNAELVSIRENEVNIKTENGIVTLENDFVLLMTGYHPDFSLLAKVGIEFHSGDLKIPNYNEDTMESNIKNIYLAGVVCGGMETHKWFIENSRIHANMIIRDILSKANFI</sequence>
<dbReference type="Gene3D" id="3.50.50.60">
    <property type="entry name" value="FAD/NAD(P)-binding domain"/>
    <property type="match status" value="2"/>
</dbReference>
<dbReference type="OrthoDB" id="9778740at2"/>
<keyword evidence="1" id="KW-0285">Flavoprotein</keyword>
<evidence type="ECO:0000313" key="4">
    <source>
        <dbReference type="Proteomes" id="UP000030185"/>
    </source>
</evidence>
<dbReference type="InterPro" id="IPR036188">
    <property type="entry name" value="FAD/NAD-bd_sf"/>
</dbReference>
<dbReference type="Proteomes" id="UP000030185">
    <property type="component" value="Unassembled WGS sequence"/>
</dbReference>
<dbReference type="PANTHER" id="PTHR48105">
    <property type="entry name" value="THIOREDOXIN REDUCTASE 1-RELATED-RELATED"/>
    <property type="match status" value="1"/>
</dbReference>
<dbReference type="PRINTS" id="PR00368">
    <property type="entry name" value="FADPNR"/>
</dbReference>
<dbReference type="RefSeq" id="WP_045457231.1">
    <property type="nucleotide sequence ID" value="NZ_BBLT01000001.1"/>
</dbReference>
<protein>
    <submittedName>
        <fullName evidence="3">FAD-dependent pyridine nucleotide-disulfide oxidoreductase</fullName>
    </submittedName>
</protein>
<gene>
    <name evidence="3" type="ORF">MYP_206</name>
</gene>
<keyword evidence="2" id="KW-0560">Oxidoreductase</keyword>